<keyword evidence="1" id="KW-1133">Transmembrane helix</keyword>
<keyword evidence="3" id="KW-1185">Reference proteome</keyword>
<dbReference type="HOGENOM" id="CLU_083413_1_1_1"/>
<dbReference type="STRING" id="1051891.A0A0C3QUG8"/>
<evidence type="ECO:0000313" key="3">
    <source>
        <dbReference type="Proteomes" id="UP000054248"/>
    </source>
</evidence>
<evidence type="ECO:0000256" key="1">
    <source>
        <dbReference type="SAM" id="Phobius"/>
    </source>
</evidence>
<dbReference type="Proteomes" id="UP000054248">
    <property type="component" value="Unassembled WGS sequence"/>
</dbReference>
<reference evidence="3" key="2">
    <citation type="submission" date="2015-01" db="EMBL/GenBank/DDBJ databases">
        <title>Evolutionary Origins and Diversification of the Mycorrhizal Mutualists.</title>
        <authorList>
            <consortium name="DOE Joint Genome Institute"/>
            <consortium name="Mycorrhizal Genomics Consortium"/>
            <person name="Kohler A."/>
            <person name="Kuo A."/>
            <person name="Nagy L.G."/>
            <person name="Floudas D."/>
            <person name="Copeland A."/>
            <person name="Barry K.W."/>
            <person name="Cichocki N."/>
            <person name="Veneault-Fourrey C."/>
            <person name="LaButti K."/>
            <person name="Lindquist E.A."/>
            <person name="Lipzen A."/>
            <person name="Lundell T."/>
            <person name="Morin E."/>
            <person name="Murat C."/>
            <person name="Riley R."/>
            <person name="Ohm R."/>
            <person name="Sun H."/>
            <person name="Tunlid A."/>
            <person name="Henrissat B."/>
            <person name="Grigoriev I.V."/>
            <person name="Hibbett D.S."/>
            <person name="Martin F."/>
        </authorList>
    </citation>
    <scope>NUCLEOTIDE SEQUENCE [LARGE SCALE GENOMIC DNA]</scope>
    <source>
        <strain evidence="3">MUT 4182</strain>
    </source>
</reference>
<keyword evidence="1" id="KW-0812">Transmembrane</keyword>
<sequence length="180" mass="18872">ALGIATGLFTIILVSVSLVVDFFRTGAFTSYVWVEIAWISFLWVFWIATAGCYASMGSVAGCFSTARTSGAASVCNEYRAGQALAWLNWIITFGYLGALVAFSVIAASHGQQGVWTASITEHPYFAPGGGKSRIPSVVHYPMGGVGPQYDSPTYAGGYASGPQSSGYAQGSTGYSGYPQV</sequence>
<organism evidence="2 3">
    <name type="scientific">Tulasnella calospora MUT 4182</name>
    <dbReference type="NCBI Taxonomy" id="1051891"/>
    <lineage>
        <taxon>Eukaryota</taxon>
        <taxon>Fungi</taxon>
        <taxon>Dikarya</taxon>
        <taxon>Basidiomycota</taxon>
        <taxon>Agaricomycotina</taxon>
        <taxon>Agaricomycetes</taxon>
        <taxon>Cantharellales</taxon>
        <taxon>Tulasnellaceae</taxon>
        <taxon>Tulasnella</taxon>
    </lineage>
</organism>
<keyword evidence="1" id="KW-0472">Membrane</keyword>
<name>A0A0C3QUG8_9AGAM</name>
<feature type="transmembrane region" description="Helical" evidence="1">
    <location>
        <begin position="86"/>
        <end position="107"/>
    </location>
</feature>
<feature type="non-terminal residue" evidence="2">
    <location>
        <position position="1"/>
    </location>
</feature>
<evidence type="ECO:0008006" key="4">
    <source>
        <dbReference type="Google" id="ProtNLM"/>
    </source>
</evidence>
<dbReference type="OrthoDB" id="3364107at2759"/>
<evidence type="ECO:0000313" key="2">
    <source>
        <dbReference type="EMBL" id="KIO33031.1"/>
    </source>
</evidence>
<dbReference type="EMBL" id="KN822951">
    <property type="protein sequence ID" value="KIO33031.1"/>
    <property type="molecule type" value="Genomic_DNA"/>
</dbReference>
<protein>
    <recommendedName>
        <fullName evidence="4">MARVEL domain-containing protein</fullName>
    </recommendedName>
</protein>
<gene>
    <name evidence="2" type="ORF">M407DRAFT_65949</name>
</gene>
<accession>A0A0C3QUG8</accession>
<feature type="transmembrane region" description="Helical" evidence="1">
    <location>
        <begin position="6"/>
        <end position="23"/>
    </location>
</feature>
<proteinExistence type="predicted"/>
<reference evidence="2 3" key="1">
    <citation type="submission" date="2014-04" db="EMBL/GenBank/DDBJ databases">
        <authorList>
            <consortium name="DOE Joint Genome Institute"/>
            <person name="Kuo A."/>
            <person name="Girlanda M."/>
            <person name="Perotto S."/>
            <person name="Kohler A."/>
            <person name="Nagy L.G."/>
            <person name="Floudas D."/>
            <person name="Copeland A."/>
            <person name="Barry K.W."/>
            <person name="Cichocki N."/>
            <person name="Veneault-Fourrey C."/>
            <person name="LaButti K."/>
            <person name="Lindquist E.A."/>
            <person name="Lipzen A."/>
            <person name="Lundell T."/>
            <person name="Morin E."/>
            <person name="Murat C."/>
            <person name="Sun H."/>
            <person name="Tunlid A."/>
            <person name="Henrissat B."/>
            <person name="Grigoriev I.V."/>
            <person name="Hibbett D.S."/>
            <person name="Martin F."/>
            <person name="Nordberg H.P."/>
            <person name="Cantor M.N."/>
            <person name="Hua S.X."/>
        </authorList>
    </citation>
    <scope>NUCLEOTIDE SEQUENCE [LARGE SCALE GENOMIC DNA]</scope>
    <source>
        <strain evidence="2 3">MUT 4182</strain>
    </source>
</reference>
<dbReference type="AlphaFoldDB" id="A0A0C3QUG8"/>